<dbReference type="EMBL" id="JAQGDS010000015">
    <property type="protein sequence ID" value="KAJ6256087.1"/>
    <property type="molecule type" value="Genomic_DNA"/>
</dbReference>
<sequence>MACRRQLAKSTMRFVMRMVMVVVTGKEDVPDRSGCMRQGGAGFNTAGAATCNKAKGKARMEFGLLVEGKSSVGEQTIDAGSSGGQKAGVVYEFSCER</sequence>
<dbReference type="AlphaFoldDB" id="A0AAD6NFF4"/>
<evidence type="ECO:0000313" key="1">
    <source>
        <dbReference type="EMBL" id="KAJ6256087.1"/>
    </source>
</evidence>
<dbReference type="Proteomes" id="UP001221413">
    <property type="component" value="Unassembled WGS sequence"/>
</dbReference>
<keyword evidence="2" id="KW-1185">Reference proteome</keyword>
<accession>A0AAD6NFF4</accession>
<organism evidence="1 2">
    <name type="scientific">Drechslerella dactyloides</name>
    <name type="common">Nematode-trapping fungus</name>
    <name type="synonym">Arthrobotrys dactyloides</name>
    <dbReference type="NCBI Taxonomy" id="74499"/>
    <lineage>
        <taxon>Eukaryota</taxon>
        <taxon>Fungi</taxon>
        <taxon>Dikarya</taxon>
        <taxon>Ascomycota</taxon>
        <taxon>Pezizomycotina</taxon>
        <taxon>Orbiliomycetes</taxon>
        <taxon>Orbiliales</taxon>
        <taxon>Orbiliaceae</taxon>
        <taxon>Drechslerella</taxon>
    </lineage>
</organism>
<gene>
    <name evidence="1" type="ORF">Dda_9179</name>
</gene>
<reference evidence="1" key="1">
    <citation type="submission" date="2023-01" db="EMBL/GenBank/DDBJ databases">
        <title>The chitinases involved in constricting ring structure development in the nematode-trapping fungus Drechslerella dactyloides.</title>
        <authorList>
            <person name="Wang R."/>
            <person name="Zhang L."/>
            <person name="Tang P."/>
            <person name="Li S."/>
            <person name="Liang L."/>
        </authorList>
    </citation>
    <scope>NUCLEOTIDE SEQUENCE</scope>
    <source>
        <strain evidence="1">YMF1.00031</strain>
    </source>
</reference>
<name>A0AAD6NFF4_DREDA</name>
<protein>
    <submittedName>
        <fullName evidence="1">Uncharacterized protein</fullName>
    </submittedName>
</protein>
<evidence type="ECO:0000313" key="2">
    <source>
        <dbReference type="Proteomes" id="UP001221413"/>
    </source>
</evidence>
<proteinExistence type="predicted"/>
<comment type="caution">
    <text evidence="1">The sequence shown here is derived from an EMBL/GenBank/DDBJ whole genome shotgun (WGS) entry which is preliminary data.</text>
</comment>